<organism evidence="5 6">
    <name type="scientific">Grifola frondosa</name>
    <name type="common">Maitake</name>
    <name type="synonym">Polyporus frondosus</name>
    <dbReference type="NCBI Taxonomy" id="5627"/>
    <lineage>
        <taxon>Eukaryota</taxon>
        <taxon>Fungi</taxon>
        <taxon>Dikarya</taxon>
        <taxon>Basidiomycota</taxon>
        <taxon>Agaricomycotina</taxon>
        <taxon>Agaricomycetes</taxon>
        <taxon>Polyporales</taxon>
        <taxon>Grifolaceae</taxon>
        <taxon>Grifola</taxon>
    </lineage>
</organism>
<comment type="function">
    <text evidence="4">Plays an essential role in the assembly of succinate dehydrogenase (SDH), an enzyme complex (also referred to as respiratory complex II) that is a component of both the tricarboxylic acid (TCA) cycle and the mitochondrial electron transport chain, and which couples the oxidation of succinate to fumarate with the reduction of ubiquinone (coenzyme Q) to ubiquinol. Required for flavinylation (covalent attachment of FAD) of the flavoprotein subunit of the SDH catalytic dimer.</text>
</comment>
<accession>A0A1C7LS02</accession>
<evidence type="ECO:0000313" key="5">
    <source>
        <dbReference type="EMBL" id="OBZ67440.1"/>
    </source>
</evidence>
<keyword evidence="2 4" id="KW-0496">Mitochondrion</keyword>
<protein>
    <recommendedName>
        <fullName evidence="4">Succinate dehydrogenase assembly factor 2, mitochondrial</fullName>
        <shortName evidence="4">SDH assembly factor 2</shortName>
        <shortName evidence="4">SDHAF2</shortName>
    </recommendedName>
</protein>
<proteinExistence type="inferred from homology"/>
<gene>
    <name evidence="5" type="ORF">A0H81_12602</name>
</gene>
<dbReference type="Gene3D" id="1.10.150.250">
    <property type="entry name" value="Flavinator of succinate dehydrogenase"/>
    <property type="match status" value="1"/>
</dbReference>
<dbReference type="GO" id="GO:0034553">
    <property type="term" value="P:mitochondrial respiratory chain complex II assembly"/>
    <property type="evidence" value="ECO:0007669"/>
    <property type="project" value="TreeGrafter"/>
</dbReference>
<dbReference type="EMBL" id="LUGG01000024">
    <property type="protein sequence ID" value="OBZ67440.1"/>
    <property type="molecule type" value="Genomic_DNA"/>
</dbReference>
<dbReference type="OrthoDB" id="284292at2759"/>
<dbReference type="HAMAP" id="MF_03057">
    <property type="entry name" value="SDHAF2"/>
    <property type="match status" value="1"/>
</dbReference>
<evidence type="ECO:0000313" key="6">
    <source>
        <dbReference type="Proteomes" id="UP000092993"/>
    </source>
</evidence>
<dbReference type="Pfam" id="PF03937">
    <property type="entry name" value="Sdh5"/>
    <property type="match status" value="1"/>
</dbReference>
<sequence>MPPPTPLSREGETVETMRARLVYQSRKRGTLENDLLLSTFAKEQVDTMNEAQLKEFDKLMDELDWDIYYWATGKKTPPERWANSKLLEKLRVHVKNGAKSFDECQIFHERDIPDARDLSTMLSHAIERRYRYIATEECIVLWRRHYKSSTMFVVPPEKQPFNPPIVRPVRWIWCKRIRQAIIETARAGVGEAERKHFEWRDGFCDEATPEF</sequence>
<reference evidence="5 6" key="1">
    <citation type="submission" date="2016-03" db="EMBL/GenBank/DDBJ databases">
        <title>Whole genome sequencing of Grifola frondosa 9006-11.</title>
        <authorList>
            <person name="Min B."/>
            <person name="Park H."/>
            <person name="Kim J.-G."/>
            <person name="Cho H."/>
            <person name="Oh Y.-L."/>
            <person name="Kong W.-S."/>
            <person name="Choi I.-G."/>
        </authorList>
    </citation>
    <scope>NUCLEOTIDE SEQUENCE [LARGE SCALE GENOMIC DNA]</scope>
    <source>
        <strain evidence="5 6">9006-11</strain>
    </source>
</reference>
<dbReference type="SUPFAM" id="SSF109910">
    <property type="entry name" value="YgfY-like"/>
    <property type="match status" value="1"/>
</dbReference>
<dbReference type="InterPro" id="IPR036714">
    <property type="entry name" value="SDH_sf"/>
</dbReference>
<keyword evidence="3 4" id="KW-0143">Chaperone</keyword>
<evidence type="ECO:0000256" key="3">
    <source>
        <dbReference type="ARBA" id="ARBA00023186"/>
    </source>
</evidence>
<evidence type="ECO:0000256" key="4">
    <source>
        <dbReference type="HAMAP-Rule" id="MF_03057"/>
    </source>
</evidence>
<evidence type="ECO:0000256" key="1">
    <source>
        <dbReference type="ARBA" id="ARBA00004305"/>
    </source>
</evidence>
<dbReference type="GO" id="GO:0006099">
    <property type="term" value="P:tricarboxylic acid cycle"/>
    <property type="evidence" value="ECO:0007669"/>
    <property type="project" value="TreeGrafter"/>
</dbReference>
<dbReference type="PANTHER" id="PTHR12469:SF2">
    <property type="entry name" value="SUCCINATE DEHYDROGENASE ASSEMBLY FACTOR 2, MITOCHONDRIAL"/>
    <property type="match status" value="1"/>
</dbReference>
<comment type="subunit">
    <text evidence="4">Interacts with the flavoprotein subunit within the SDH catalytic dimer.</text>
</comment>
<keyword evidence="6" id="KW-1185">Reference proteome</keyword>
<dbReference type="STRING" id="5627.A0A1C7LS02"/>
<comment type="caution">
    <text evidence="5">The sequence shown here is derived from an EMBL/GenBank/DDBJ whole genome shotgun (WGS) entry which is preliminary data.</text>
</comment>
<name>A0A1C7LS02_GRIFR</name>
<dbReference type="FunFam" id="1.10.150.250:FF:000002">
    <property type="entry name" value="Succinate dehydrogenase assembly factor 2, mitochondrial"/>
    <property type="match status" value="1"/>
</dbReference>
<dbReference type="GO" id="GO:0006121">
    <property type="term" value="P:mitochondrial electron transport, succinate to ubiquinone"/>
    <property type="evidence" value="ECO:0007669"/>
    <property type="project" value="UniProtKB-UniRule"/>
</dbReference>
<dbReference type="Proteomes" id="UP000092993">
    <property type="component" value="Unassembled WGS sequence"/>
</dbReference>
<comment type="subcellular location">
    <subcellularLocation>
        <location evidence="1 4">Mitochondrion matrix</location>
    </subcellularLocation>
</comment>
<comment type="similarity">
    <text evidence="4">Belongs to the SDHAF2 family.</text>
</comment>
<dbReference type="InterPro" id="IPR028882">
    <property type="entry name" value="SDHAF2"/>
</dbReference>
<dbReference type="GO" id="GO:0005759">
    <property type="term" value="C:mitochondrial matrix"/>
    <property type="evidence" value="ECO:0007669"/>
    <property type="project" value="UniProtKB-SubCell"/>
</dbReference>
<evidence type="ECO:0000256" key="2">
    <source>
        <dbReference type="ARBA" id="ARBA00023128"/>
    </source>
</evidence>
<dbReference type="AlphaFoldDB" id="A0A1C7LS02"/>
<dbReference type="PANTHER" id="PTHR12469">
    <property type="entry name" value="PROTEIN EMI5 HOMOLOG, MITOCHONDRIAL"/>
    <property type="match status" value="1"/>
</dbReference>
<dbReference type="InterPro" id="IPR005631">
    <property type="entry name" value="SDH"/>
</dbReference>